<reference evidence="13" key="5">
    <citation type="submission" date="2022-10" db="EMBL/GenBank/DDBJ databases">
        <title>Human gut microbiome strain richness.</title>
        <authorList>
            <person name="Chen-Liaw A."/>
        </authorList>
    </citation>
    <scope>NUCLEOTIDE SEQUENCE</scope>
    <source>
        <strain evidence="13">1001283st1_A3_1001283B150304_161114</strain>
    </source>
</reference>
<dbReference type="SUPFAM" id="SSF56954">
    <property type="entry name" value="Outer membrane efflux proteins (OEP)"/>
    <property type="match status" value="1"/>
</dbReference>
<keyword evidence="6" id="KW-0472">Membrane</keyword>
<dbReference type="FunFam" id="1.20.1600.10:FF:000011">
    <property type="entry name" value="Outer membrane efflux protein"/>
    <property type="match status" value="1"/>
</dbReference>
<reference evidence="15 16" key="1">
    <citation type="submission" date="2015-09" db="EMBL/GenBank/DDBJ databases">
        <authorList>
            <consortium name="Pathogen Informatics"/>
        </authorList>
    </citation>
    <scope>NUCLEOTIDE SEQUENCE [LARGE SCALE GENOMIC DNA]</scope>
    <source>
        <strain evidence="9 16">2789STDY5834899</strain>
        <strain evidence="10 15">2789STDY5834945</strain>
    </source>
</reference>
<evidence type="ECO:0000256" key="5">
    <source>
        <dbReference type="ARBA" id="ARBA00022692"/>
    </source>
</evidence>
<evidence type="ECO:0000256" key="3">
    <source>
        <dbReference type="ARBA" id="ARBA00022448"/>
    </source>
</evidence>
<dbReference type="EMBL" id="JAGZEE010000006">
    <property type="protein sequence ID" value="MBS5410311.1"/>
    <property type="molecule type" value="Genomic_DNA"/>
</dbReference>
<dbReference type="PANTHER" id="PTHR30026">
    <property type="entry name" value="OUTER MEMBRANE PROTEIN TOLC"/>
    <property type="match status" value="1"/>
</dbReference>
<dbReference type="GO" id="GO:1990281">
    <property type="term" value="C:efflux pump complex"/>
    <property type="evidence" value="ECO:0007669"/>
    <property type="project" value="TreeGrafter"/>
</dbReference>
<evidence type="ECO:0000256" key="2">
    <source>
        <dbReference type="ARBA" id="ARBA00007613"/>
    </source>
</evidence>
<proteinExistence type="inferred from homology"/>
<accession>A0A0P0F1I4</accession>
<evidence type="ECO:0000313" key="18">
    <source>
        <dbReference type="Proteomes" id="UP001217776"/>
    </source>
</evidence>
<feature type="signal peptide" evidence="8">
    <location>
        <begin position="1"/>
        <end position="28"/>
    </location>
</feature>
<dbReference type="RefSeq" id="WP_008764018.1">
    <property type="nucleotide sequence ID" value="NZ_BAABXH010000001.1"/>
</dbReference>
<dbReference type="Proteomes" id="UP000095576">
    <property type="component" value="Unassembled WGS sequence"/>
</dbReference>
<dbReference type="GO" id="GO:0015562">
    <property type="term" value="F:efflux transmembrane transporter activity"/>
    <property type="evidence" value="ECO:0007669"/>
    <property type="project" value="InterPro"/>
</dbReference>
<keyword evidence="3" id="KW-0813">Transport</keyword>
<dbReference type="PANTHER" id="PTHR30026:SF20">
    <property type="entry name" value="OUTER MEMBRANE PROTEIN TOLC"/>
    <property type="match status" value="1"/>
</dbReference>
<evidence type="ECO:0000313" key="14">
    <source>
        <dbReference type="EMBL" id="UYU71486.1"/>
    </source>
</evidence>
<evidence type="ECO:0000313" key="17">
    <source>
        <dbReference type="Proteomes" id="UP000436858"/>
    </source>
</evidence>
<reference evidence="14" key="4">
    <citation type="submission" date="2021-06" db="EMBL/GenBank/DDBJ databases">
        <title>Interrogation of the integrated mobile genetic elements in gut-associated Bacteroides with a consensus prediction approach.</title>
        <authorList>
            <person name="Campbell D.E."/>
            <person name="Leigh J.R."/>
            <person name="Kim T."/>
            <person name="England W."/>
            <person name="Whitaker R.J."/>
            <person name="Degnan P.H."/>
        </authorList>
    </citation>
    <scope>NUCLEOTIDE SEQUENCE</scope>
    <source>
        <strain evidence="14">VPI-BTDOT2</strain>
    </source>
</reference>
<dbReference type="Proteomes" id="UP000782901">
    <property type="component" value="Unassembled WGS sequence"/>
</dbReference>
<keyword evidence="4" id="KW-1134">Transmembrane beta strand</keyword>
<evidence type="ECO:0000313" key="16">
    <source>
        <dbReference type="Proteomes" id="UP000095576"/>
    </source>
</evidence>
<dbReference type="EMBL" id="JAQNVG010000102">
    <property type="protein sequence ID" value="MDC2239449.1"/>
    <property type="molecule type" value="Genomic_DNA"/>
</dbReference>
<evidence type="ECO:0000313" key="9">
    <source>
        <dbReference type="EMBL" id="CUP47101.1"/>
    </source>
</evidence>
<evidence type="ECO:0000256" key="1">
    <source>
        <dbReference type="ARBA" id="ARBA00004442"/>
    </source>
</evidence>
<evidence type="ECO:0000256" key="4">
    <source>
        <dbReference type="ARBA" id="ARBA00022452"/>
    </source>
</evidence>
<dbReference type="Proteomes" id="UP001217776">
    <property type="component" value="Unassembled WGS sequence"/>
</dbReference>
<dbReference type="Proteomes" id="UP001156216">
    <property type="component" value="Chromosome"/>
</dbReference>
<reference evidence="11 17" key="2">
    <citation type="journal article" date="2019" name="Nat. Med.">
        <title>A library of human gut bacterial isolates paired with longitudinal multiomics data enables mechanistic microbiome research.</title>
        <authorList>
            <person name="Poyet M."/>
            <person name="Groussin M."/>
            <person name="Gibbons S.M."/>
            <person name="Avila-Pacheco J."/>
            <person name="Jiang X."/>
            <person name="Kearney S.M."/>
            <person name="Perrotta A.R."/>
            <person name="Berdy B."/>
            <person name="Zhao S."/>
            <person name="Lieberman T.D."/>
            <person name="Swanson P.K."/>
            <person name="Smith M."/>
            <person name="Roesemann S."/>
            <person name="Alexander J.E."/>
            <person name="Rich S.A."/>
            <person name="Livny J."/>
            <person name="Vlamakis H."/>
            <person name="Clish C."/>
            <person name="Bullock K."/>
            <person name="Deik A."/>
            <person name="Scott J."/>
            <person name="Pierce K.A."/>
            <person name="Xavier R.J."/>
            <person name="Alm E.J."/>
        </authorList>
    </citation>
    <scope>NUCLEOTIDE SEQUENCE [LARGE SCALE GENOMIC DNA]</scope>
    <source>
        <strain evidence="11 17">BIOML-A162</strain>
    </source>
</reference>
<dbReference type="Pfam" id="PF02321">
    <property type="entry name" value="OEP"/>
    <property type="match status" value="2"/>
</dbReference>
<reference evidence="12" key="3">
    <citation type="submission" date="2021-02" db="EMBL/GenBank/DDBJ databases">
        <title>Infant gut strain persistence is associated with maternal origin, phylogeny, and functional potential including surface adhesion and iron acquisition.</title>
        <authorList>
            <person name="Lou Y.C."/>
        </authorList>
    </citation>
    <scope>NUCLEOTIDE SEQUENCE</scope>
    <source>
        <strain evidence="12">L3_082_243G1_dasL3_082_243G1_maxbin2.maxbin.015s ta_sub</strain>
    </source>
</reference>
<dbReference type="GeneID" id="60923422"/>
<gene>
    <name evidence="9" type="ORF">ERS852511_02208</name>
    <name evidence="10" type="ORF">ERS852557_02926</name>
    <name evidence="11" type="ORF">GAN91_10995</name>
    <name evidence="12" type="ORF">KHY35_06275</name>
    <name evidence="14" type="ORF">KQP59_25035</name>
    <name evidence="13" type="ORF">PO127_27290</name>
</gene>
<dbReference type="InterPro" id="IPR051906">
    <property type="entry name" value="TolC-like"/>
</dbReference>
<dbReference type="AlphaFoldDB" id="A0A0P0F1I4"/>
<organism evidence="13 18">
    <name type="scientific">Bacteroides thetaiotaomicron</name>
    <dbReference type="NCBI Taxonomy" id="818"/>
    <lineage>
        <taxon>Bacteria</taxon>
        <taxon>Pseudomonadati</taxon>
        <taxon>Bacteroidota</taxon>
        <taxon>Bacteroidia</taxon>
        <taxon>Bacteroidales</taxon>
        <taxon>Bacteroidaceae</taxon>
        <taxon>Bacteroides</taxon>
    </lineage>
</organism>
<evidence type="ECO:0000256" key="6">
    <source>
        <dbReference type="ARBA" id="ARBA00023136"/>
    </source>
</evidence>
<dbReference type="EMBL" id="WCRY01000009">
    <property type="protein sequence ID" value="KAB4482520.1"/>
    <property type="molecule type" value="Genomic_DNA"/>
</dbReference>
<evidence type="ECO:0000313" key="11">
    <source>
        <dbReference type="EMBL" id="KAB4482520.1"/>
    </source>
</evidence>
<sequence length="448" mass="51255">MKQKGICMKRIIYIVTACVFVSVSTAKAQRIYSLRDCLEEGLQNNYSLRIVHNEEQISKNNATLGNAGYLPTLDFSAGYTGNLDNIETKARATGEVTKNNGVYDQTVNVGLNLNWTIFDGFNISTTYKQLKELERQGETNTRIAIEDFIADLASEYYNFIQQKIRLKNFHYAMSLSKERLRIAEASHLVGKFSGLDYQQAKVDFNADSAQYIKQQELLHSSRIQLNELMANNNVNQIIVIKDSTIDVHSDLLFDDLWNATLSTNASLLKADQNTVLAQLDYKKINSRNYPYLKLNTGYGYTFNKYDINANSRRGNLGFNAGVTVGFNIFDGNRRREKRNATLAFKNRRLERQELELALRSDLSNLWQAYRNNLQLLNLERQNLVTAKDNHDIAMDRYIQGDLSGFEVREAQKSLLDAEERILSAEYNTKLCEISLLQISGKITKYLEQ</sequence>
<keyword evidence="7" id="KW-0998">Cell outer membrane</keyword>
<evidence type="ECO:0000256" key="8">
    <source>
        <dbReference type="SAM" id="SignalP"/>
    </source>
</evidence>
<comment type="similarity">
    <text evidence="2">Belongs to the outer membrane factor (OMF) (TC 1.B.17) family.</text>
</comment>
<evidence type="ECO:0000313" key="10">
    <source>
        <dbReference type="EMBL" id="CUQ18980.1"/>
    </source>
</evidence>
<dbReference type="OMA" id="GSRITNH"/>
<evidence type="ECO:0000256" key="7">
    <source>
        <dbReference type="ARBA" id="ARBA00023237"/>
    </source>
</evidence>
<feature type="chain" id="PRO_5002966857" evidence="8">
    <location>
        <begin position="29"/>
        <end position="448"/>
    </location>
</feature>
<dbReference type="InterPro" id="IPR003423">
    <property type="entry name" value="OMP_efflux"/>
</dbReference>
<dbReference type="GO" id="GO:0009279">
    <property type="term" value="C:cell outer membrane"/>
    <property type="evidence" value="ECO:0007669"/>
    <property type="project" value="UniProtKB-SubCell"/>
</dbReference>
<accession>C6IS21</accession>
<dbReference type="Gene3D" id="1.20.1600.10">
    <property type="entry name" value="Outer membrane efflux proteins (OEP)"/>
    <property type="match status" value="1"/>
</dbReference>
<evidence type="ECO:0000313" key="15">
    <source>
        <dbReference type="Proteomes" id="UP000095541"/>
    </source>
</evidence>
<protein>
    <submittedName>
        <fullName evidence="9">Outer membrane protein TolC</fullName>
    </submittedName>
    <submittedName>
        <fullName evidence="13">TolC family protein</fullName>
    </submittedName>
</protein>
<keyword evidence="5" id="KW-0812">Transmembrane</keyword>
<dbReference type="Proteomes" id="UP000095541">
    <property type="component" value="Unassembled WGS sequence"/>
</dbReference>
<dbReference type="EMBL" id="CZBI01000004">
    <property type="protein sequence ID" value="CUQ18980.1"/>
    <property type="molecule type" value="Genomic_DNA"/>
</dbReference>
<evidence type="ECO:0000313" key="12">
    <source>
        <dbReference type="EMBL" id="MBS5410311.1"/>
    </source>
</evidence>
<name>A0A0P0F1I4_BACT4</name>
<evidence type="ECO:0000313" key="13">
    <source>
        <dbReference type="EMBL" id="MDC2239449.1"/>
    </source>
</evidence>
<keyword evidence="8" id="KW-0732">Signal</keyword>
<dbReference type="KEGG" id="btho:Btheta7330_00789"/>
<dbReference type="EMBL" id="CP083681">
    <property type="protein sequence ID" value="UYU71486.1"/>
    <property type="molecule type" value="Genomic_DNA"/>
</dbReference>
<dbReference type="Proteomes" id="UP000436858">
    <property type="component" value="Unassembled WGS sequence"/>
</dbReference>
<dbReference type="PATRIC" id="fig|818.23.peg.802"/>
<comment type="subcellular location">
    <subcellularLocation>
        <location evidence="1">Cell outer membrane</location>
    </subcellularLocation>
</comment>
<dbReference type="EMBL" id="CZAP01000006">
    <property type="protein sequence ID" value="CUP47101.1"/>
    <property type="molecule type" value="Genomic_DNA"/>
</dbReference>
<dbReference type="GO" id="GO:0015288">
    <property type="term" value="F:porin activity"/>
    <property type="evidence" value="ECO:0007669"/>
    <property type="project" value="TreeGrafter"/>
</dbReference>